<sequence>MPEKNRDRFLQEIMRTALESGDAQRILSLFRDWGGVDFAYIDARTKAICCTRGEQQFCEELQLYPIMELLRIYSAWEVTRQSCRLGWLVAASPKGVECGFWAETPFVVDALAVCHLGAFARVLAAAEEEDSFTAKLFAAREEDEAYCLGILKEGGVELAKGFYVLSFFSELGVLEESKLLERFRGLADGAGVKFFVSENEGIKSFILFHNGRGMRQTVVTNLITVWEHSAREGQISSEGRLCWGWSGEGRSYADIPRCLSQALFVMKHGLIRKAIPPILMWEELGLWRMFAALSESGEFHDYAADFLKEIIKYDETHQSRLMMTLYTFVRHSWNLTAVSKELWLHYNSMKYRYNKIAALLGENLDDPEVRFKVTVILYLYAYSLTPAEYLDTSRSM</sequence>
<dbReference type="PANTHER" id="PTHR33744:SF1">
    <property type="entry name" value="DNA-BINDING TRANSCRIPTIONAL ACTIVATOR ADER"/>
    <property type="match status" value="1"/>
</dbReference>
<dbReference type="Gene3D" id="1.10.10.2840">
    <property type="entry name" value="PucR C-terminal helix-turn-helix domain"/>
    <property type="match status" value="1"/>
</dbReference>
<accession>A0A1B2I155</accession>
<dbReference type="KEGG" id="cpor:BED41_00425"/>
<dbReference type="AlphaFoldDB" id="A0A1B2I155"/>
<protein>
    <recommendedName>
        <fullName evidence="1">PucR C-terminal helix-turn-helix domain-containing protein</fullName>
    </recommendedName>
</protein>
<dbReference type="Proteomes" id="UP000093044">
    <property type="component" value="Chromosome"/>
</dbReference>
<dbReference type="PANTHER" id="PTHR33744">
    <property type="entry name" value="CARBOHYDRATE DIACID REGULATOR"/>
    <property type="match status" value="1"/>
</dbReference>
<dbReference type="GeneID" id="83056314"/>
<proteinExistence type="predicted"/>
<dbReference type="RefSeq" id="WP_066741668.1">
    <property type="nucleotide sequence ID" value="NZ_CP016757.1"/>
</dbReference>
<dbReference type="Pfam" id="PF13556">
    <property type="entry name" value="HTH_30"/>
    <property type="match status" value="1"/>
</dbReference>
<dbReference type="InterPro" id="IPR051448">
    <property type="entry name" value="CdaR-like_regulators"/>
</dbReference>
<dbReference type="EMBL" id="CP016757">
    <property type="protein sequence ID" value="ANZ43706.1"/>
    <property type="molecule type" value="Genomic_DNA"/>
</dbReference>
<feature type="domain" description="PucR C-terminal helix-turn-helix" evidence="1">
    <location>
        <begin position="321"/>
        <end position="377"/>
    </location>
</feature>
<keyword evidence="3" id="KW-1185">Reference proteome</keyword>
<organism evidence="2 3">
    <name type="scientific">Cloacibacillus porcorum</name>
    <dbReference type="NCBI Taxonomy" id="1197717"/>
    <lineage>
        <taxon>Bacteria</taxon>
        <taxon>Thermotogati</taxon>
        <taxon>Synergistota</taxon>
        <taxon>Synergistia</taxon>
        <taxon>Synergistales</taxon>
        <taxon>Synergistaceae</taxon>
        <taxon>Cloacibacillus</taxon>
    </lineage>
</organism>
<name>A0A1B2I155_9BACT</name>
<dbReference type="InterPro" id="IPR025736">
    <property type="entry name" value="PucR_C-HTH_dom"/>
</dbReference>
<dbReference type="OrthoDB" id="143422at2"/>
<evidence type="ECO:0000313" key="2">
    <source>
        <dbReference type="EMBL" id="ANZ43706.1"/>
    </source>
</evidence>
<evidence type="ECO:0000313" key="3">
    <source>
        <dbReference type="Proteomes" id="UP000093044"/>
    </source>
</evidence>
<evidence type="ECO:0000259" key="1">
    <source>
        <dbReference type="Pfam" id="PF13556"/>
    </source>
</evidence>
<dbReference type="STRING" id="1197717.BED41_00425"/>
<reference evidence="2" key="1">
    <citation type="submission" date="2016-08" db="EMBL/GenBank/DDBJ databases">
        <title>Complete genome of Cloacibacillus porcorum.</title>
        <authorList>
            <person name="Looft T."/>
            <person name="Bayles D.O."/>
            <person name="Alt D.P."/>
        </authorList>
    </citation>
    <scope>NUCLEOTIDE SEQUENCE [LARGE SCALE GENOMIC DNA]</scope>
    <source>
        <strain evidence="2">CL-84</strain>
    </source>
</reference>
<gene>
    <name evidence="2" type="ORF">BED41_00425</name>
</gene>
<dbReference type="InterPro" id="IPR042070">
    <property type="entry name" value="PucR_C-HTH_sf"/>
</dbReference>